<dbReference type="RefSeq" id="WP_264893744.1">
    <property type="nucleotide sequence ID" value="NZ_CP110257.1"/>
</dbReference>
<keyword evidence="7 11" id="KW-0547">Nucleotide-binding</keyword>
<keyword evidence="6 11" id="KW-0548">Nucleotidyltransferase</keyword>
<evidence type="ECO:0000256" key="4">
    <source>
        <dbReference type="ARBA" id="ARBA00022642"/>
    </source>
</evidence>
<keyword evidence="5 11" id="KW-0808">Transferase</keyword>
<feature type="domain" description="Cytidyltransferase-like" evidence="12">
    <location>
        <begin position="5"/>
        <end position="171"/>
    </location>
</feature>
<dbReference type="Gene3D" id="3.40.50.620">
    <property type="entry name" value="HUPs"/>
    <property type="match status" value="1"/>
</dbReference>
<evidence type="ECO:0000256" key="3">
    <source>
        <dbReference type="ARBA" id="ARBA00009014"/>
    </source>
</evidence>
<evidence type="ECO:0000313" key="13">
    <source>
        <dbReference type="EMBL" id="UZD55991.1"/>
    </source>
</evidence>
<dbReference type="Proteomes" id="UP001163266">
    <property type="component" value="Chromosome"/>
</dbReference>
<dbReference type="InterPro" id="IPR014729">
    <property type="entry name" value="Rossmann-like_a/b/a_fold"/>
</dbReference>
<evidence type="ECO:0000256" key="9">
    <source>
        <dbReference type="ARBA" id="ARBA00023027"/>
    </source>
</evidence>
<dbReference type="HAMAP" id="MF_00244">
    <property type="entry name" value="NaMN_adenylyltr"/>
    <property type="match status" value="1"/>
</dbReference>
<comment type="function">
    <text evidence="1 11">Catalyzes the reversible adenylation of nicotinate mononucleotide (NaMN) to nicotinic acid adenine dinucleotide (NaAD).</text>
</comment>
<evidence type="ECO:0000256" key="5">
    <source>
        <dbReference type="ARBA" id="ARBA00022679"/>
    </source>
</evidence>
<dbReference type="InterPro" id="IPR005248">
    <property type="entry name" value="NadD/NMNAT"/>
</dbReference>
<evidence type="ECO:0000256" key="10">
    <source>
        <dbReference type="ARBA" id="ARBA00048721"/>
    </source>
</evidence>
<dbReference type="Pfam" id="PF01467">
    <property type="entry name" value="CTP_transf_like"/>
    <property type="match status" value="1"/>
</dbReference>
<dbReference type="PANTHER" id="PTHR39321:SF3">
    <property type="entry name" value="PHOSPHOPANTETHEINE ADENYLYLTRANSFERASE"/>
    <property type="match status" value="1"/>
</dbReference>
<reference evidence="13" key="1">
    <citation type="submission" date="2022-10" db="EMBL/GenBank/DDBJ databases">
        <title>Complete genome sequence of Schlegelella aquatica LMG 23380.</title>
        <authorList>
            <person name="Musilova J."/>
            <person name="Kourilova X."/>
            <person name="Bezdicek M."/>
            <person name="Hermankova K."/>
            <person name="Obruca S."/>
            <person name="Sedlar K."/>
        </authorList>
    </citation>
    <scope>NUCLEOTIDE SEQUENCE</scope>
    <source>
        <strain evidence="13">LMG 23380</strain>
    </source>
</reference>
<evidence type="ECO:0000256" key="11">
    <source>
        <dbReference type="HAMAP-Rule" id="MF_00244"/>
    </source>
</evidence>
<proteinExistence type="inferred from homology"/>
<dbReference type="InterPro" id="IPR004821">
    <property type="entry name" value="Cyt_trans-like"/>
</dbReference>
<dbReference type="CDD" id="cd02165">
    <property type="entry name" value="NMNAT"/>
    <property type="match status" value="1"/>
</dbReference>
<dbReference type="NCBIfam" id="TIGR00125">
    <property type="entry name" value="cyt_tran_rel"/>
    <property type="match status" value="1"/>
</dbReference>
<dbReference type="PANTHER" id="PTHR39321">
    <property type="entry name" value="NICOTINATE-NUCLEOTIDE ADENYLYLTRANSFERASE-RELATED"/>
    <property type="match status" value="1"/>
</dbReference>
<protein>
    <recommendedName>
        <fullName evidence="11">Probable nicotinate-nucleotide adenylyltransferase</fullName>
        <ecNumber evidence="11">2.7.7.18</ecNumber>
    </recommendedName>
    <alternativeName>
        <fullName evidence="11">Deamido-NAD(+) diphosphorylase</fullName>
    </alternativeName>
    <alternativeName>
        <fullName evidence="11">Deamido-NAD(+) pyrophosphorylase</fullName>
    </alternativeName>
    <alternativeName>
        <fullName evidence="11">Nicotinate mononucleotide adenylyltransferase</fullName>
        <shortName evidence="11">NaMN adenylyltransferase</shortName>
    </alternativeName>
</protein>
<keyword evidence="4 11" id="KW-0662">Pyridine nucleotide biosynthesis</keyword>
<comment type="similarity">
    <text evidence="3 11">Belongs to the NadD family.</text>
</comment>
<name>A0ABY6MVF0_9BURK</name>
<evidence type="ECO:0000259" key="12">
    <source>
        <dbReference type="Pfam" id="PF01467"/>
    </source>
</evidence>
<keyword evidence="8 11" id="KW-0067">ATP-binding</keyword>
<sequence length="215" mass="23606">MRIGLFGGSFDPVHNAHLALARAALDHLKLDQLHWVPAGQPWQKTQGPNARVLAPAEHRVAMVELAIAGEERFVLNTSEVERQGPSYTIDTVRELQSHFASAQVFLLIGQDQYAGLPTWHEWRELLSRVTLAIAMRGKGSLVPPPELAAVWHRAEVLPMTPINLSSTAIRQHIAGGGRATDLAPTLVPEAVARYIDQHRLYAGTAQHPTELNGHS</sequence>
<dbReference type="SUPFAM" id="SSF52374">
    <property type="entry name" value="Nucleotidylyl transferase"/>
    <property type="match status" value="1"/>
</dbReference>
<dbReference type="EC" id="2.7.7.18" evidence="11"/>
<keyword evidence="9 11" id="KW-0520">NAD</keyword>
<organism evidence="13 14">
    <name type="scientific">Caldimonas aquatica</name>
    <dbReference type="NCBI Taxonomy" id="376175"/>
    <lineage>
        <taxon>Bacteria</taxon>
        <taxon>Pseudomonadati</taxon>
        <taxon>Pseudomonadota</taxon>
        <taxon>Betaproteobacteria</taxon>
        <taxon>Burkholderiales</taxon>
        <taxon>Sphaerotilaceae</taxon>
        <taxon>Caldimonas</taxon>
    </lineage>
</organism>
<dbReference type="NCBIfam" id="NF000840">
    <property type="entry name" value="PRK00071.1-3"/>
    <property type="match status" value="1"/>
</dbReference>
<gene>
    <name evidence="11 13" type="primary">nadD</name>
    <name evidence="13" type="ORF">OMP39_05260</name>
</gene>
<evidence type="ECO:0000256" key="2">
    <source>
        <dbReference type="ARBA" id="ARBA00005019"/>
    </source>
</evidence>
<evidence type="ECO:0000313" key="14">
    <source>
        <dbReference type="Proteomes" id="UP001163266"/>
    </source>
</evidence>
<evidence type="ECO:0000256" key="8">
    <source>
        <dbReference type="ARBA" id="ARBA00022840"/>
    </source>
</evidence>
<comment type="pathway">
    <text evidence="2 11">Cofactor biosynthesis; NAD(+) biosynthesis; deamido-NAD(+) from nicotinate D-ribonucleotide: step 1/1.</text>
</comment>
<comment type="catalytic activity">
    <reaction evidence="10 11">
        <text>nicotinate beta-D-ribonucleotide + ATP + H(+) = deamido-NAD(+) + diphosphate</text>
        <dbReference type="Rhea" id="RHEA:22860"/>
        <dbReference type="ChEBI" id="CHEBI:15378"/>
        <dbReference type="ChEBI" id="CHEBI:30616"/>
        <dbReference type="ChEBI" id="CHEBI:33019"/>
        <dbReference type="ChEBI" id="CHEBI:57502"/>
        <dbReference type="ChEBI" id="CHEBI:58437"/>
        <dbReference type="EC" id="2.7.7.18"/>
    </reaction>
</comment>
<dbReference type="GO" id="GO:0016779">
    <property type="term" value="F:nucleotidyltransferase activity"/>
    <property type="evidence" value="ECO:0007669"/>
    <property type="project" value="UniProtKB-KW"/>
</dbReference>
<keyword evidence="14" id="KW-1185">Reference proteome</keyword>
<dbReference type="NCBIfam" id="TIGR00482">
    <property type="entry name" value="nicotinate (nicotinamide) nucleotide adenylyltransferase"/>
    <property type="match status" value="1"/>
</dbReference>
<dbReference type="EMBL" id="CP110257">
    <property type="protein sequence ID" value="UZD55991.1"/>
    <property type="molecule type" value="Genomic_DNA"/>
</dbReference>
<accession>A0ABY6MVF0</accession>
<evidence type="ECO:0000256" key="1">
    <source>
        <dbReference type="ARBA" id="ARBA00002324"/>
    </source>
</evidence>
<evidence type="ECO:0000256" key="7">
    <source>
        <dbReference type="ARBA" id="ARBA00022741"/>
    </source>
</evidence>
<evidence type="ECO:0000256" key="6">
    <source>
        <dbReference type="ARBA" id="ARBA00022695"/>
    </source>
</evidence>